<accession>A0AA35NRC2</accession>
<organism evidence="2 3">
    <name type="scientific">Saccharomyces uvarum</name>
    <name type="common">Yeast</name>
    <name type="synonym">Saccharomyces bayanus var. uvarum</name>
    <dbReference type="NCBI Taxonomy" id="230603"/>
    <lineage>
        <taxon>Eukaryota</taxon>
        <taxon>Fungi</taxon>
        <taxon>Dikarya</taxon>
        <taxon>Ascomycota</taxon>
        <taxon>Saccharomycotina</taxon>
        <taxon>Saccharomycetes</taxon>
        <taxon>Saccharomycetales</taxon>
        <taxon>Saccharomycetaceae</taxon>
        <taxon>Saccharomyces</taxon>
    </lineage>
</organism>
<name>A0AA35NRC2_SACUV</name>
<feature type="region of interest" description="Disordered" evidence="1">
    <location>
        <begin position="68"/>
        <end position="87"/>
    </location>
</feature>
<feature type="region of interest" description="Disordered" evidence="1">
    <location>
        <begin position="35"/>
        <end position="62"/>
    </location>
</feature>
<sequence length="99" mass="10979">MHYAMRIADHPGRTNEHLANKTMRTMAALAVARPTAREIPGSSKKNENSGCESEARLNENEANLLFPTKPYDRSTVTRPSAKRARKRRCACEIGPLGLS</sequence>
<proteinExistence type="predicted"/>
<dbReference type="Proteomes" id="UP001162090">
    <property type="component" value="Chromosome 8"/>
</dbReference>
<evidence type="ECO:0000256" key="1">
    <source>
        <dbReference type="SAM" id="MobiDB-lite"/>
    </source>
</evidence>
<dbReference type="AlphaFoldDB" id="A0AA35NRC2"/>
<evidence type="ECO:0000313" key="2">
    <source>
        <dbReference type="EMBL" id="CAI4063856.1"/>
    </source>
</evidence>
<evidence type="ECO:0000313" key="3">
    <source>
        <dbReference type="Proteomes" id="UP001162090"/>
    </source>
</evidence>
<reference evidence="2" key="1">
    <citation type="submission" date="2022-10" db="EMBL/GenBank/DDBJ databases">
        <authorList>
            <person name="Byrne P K."/>
        </authorList>
    </citation>
    <scope>NUCLEOTIDE SEQUENCE</scope>
    <source>
        <strain evidence="2">CBS7001</strain>
    </source>
</reference>
<dbReference type="EMBL" id="OX365919">
    <property type="protein sequence ID" value="CAI4063856.1"/>
    <property type="molecule type" value="Genomic_DNA"/>
</dbReference>
<gene>
    <name evidence="2" type="primary">SUVC08G0550</name>
    <name evidence="2" type="ORF">SUVC_08G0550</name>
</gene>
<protein>
    <submittedName>
        <fullName evidence="2">Uncharacterized protein</fullName>
    </submittedName>
</protein>